<proteinExistence type="predicted"/>
<dbReference type="Proteomes" id="UP000177258">
    <property type="component" value="Unassembled WGS sequence"/>
</dbReference>
<gene>
    <name evidence="1" type="ORF">A3D83_01180</name>
</gene>
<accession>A0A1F5JY30</accession>
<evidence type="ECO:0000313" key="2">
    <source>
        <dbReference type="Proteomes" id="UP000177258"/>
    </source>
</evidence>
<evidence type="ECO:0000313" key="1">
    <source>
        <dbReference type="EMBL" id="OGE33566.1"/>
    </source>
</evidence>
<organism evidence="1 2">
    <name type="scientific">Candidatus Daviesbacteria bacterium RIFCSPHIGHO2_02_FULL_41_10</name>
    <dbReference type="NCBI Taxonomy" id="1797774"/>
    <lineage>
        <taxon>Bacteria</taxon>
        <taxon>Candidatus Daviesiibacteriota</taxon>
    </lineage>
</organism>
<dbReference type="EMBL" id="MFDB01000008">
    <property type="protein sequence ID" value="OGE33566.1"/>
    <property type="molecule type" value="Genomic_DNA"/>
</dbReference>
<name>A0A1F5JY30_9BACT</name>
<comment type="caution">
    <text evidence="1">The sequence shown here is derived from an EMBL/GenBank/DDBJ whole genome shotgun (WGS) entry which is preliminary data.</text>
</comment>
<dbReference type="AlphaFoldDB" id="A0A1F5JY30"/>
<reference evidence="1 2" key="1">
    <citation type="journal article" date="2016" name="Nat. Commun.">
        <title>Thousands of microbial genomes shed light on interconnected biogeochemical processes in an aquifer system.</title>
        <authorList>
            <person name="Anantharaman K."/>
            <person name="Brown C.T."/>
            <person name="Hug L.A."/>
            <person name="Sharon I."/>
            <person name="Castelle C.J."/>
            <person name="Probst A.J."/>
            <person name="Thomas B.C."/>
            <person name="Singh A."/>
            <person name="Wilkins M.J."/>
            <person name="Karaoz U."/>
            <person name="Brodie E.L."/>
            <person name="Williams K.H."/>
            <person name="Hubbard S.S."/>
            <person name="Banfield J.F."/>
        </authorList>
    </citation>
    <scope>NUCLEOTIDE SEQUENCE [LARGE SCALE GENOMIC DNA]</scope>
</reference>
<sequence>MQALEQGADIVIGTRFDGGKSGIRAIQDGLNVFKAIINVYVSDLPQYKSLHASVCKPKSSH</sequence>
<protein>
    <submittedName>
        <fullName evidence="1">Uncharacterized protein</fullName>
    </submittedName>
</protein>